<evidence type="ECO:0000256" key="1">
    <source>
        <dbReference type="ARBA" id="ARBA00022670"/>
    </source>
</evidence>
<dbReference type="InterPro" id="IPR025724">
    <property type="entry name" value="GAG-pre-integrase_dom"/>
</dbReference>
<dbReference type="InterPro" id="IPR054722">
    <property type="entry name" value="PolX-like_BBD"/>
</dbReference>
<keyword evidence="1" id="KW-0378">Hydrolase</keyword>
<accession>A0A8S0U2C0</accession>
<dbReference type="GO" id="GO:0003676">
    <property type="term" value="F:nucleic acid binding"/>
    <property type="evidence" value="ECO:0007669"/>
    <property type="project" value="InterPro"/>
</dbReference>
<dbReference type="GO" id="GO:0006508">
    <property type="term" value="P:proteolysis"/>
    <property type="evidence" value="ECO:0007669"/>
    <property type="project" value="UniProtKB-KW"/>
</dbReference>
<evidence type="ECO:0000313" key="5">
    <source>
        <dbReference type="EMBL" id="CAA3011464.1"/>
    </source>
</evidence>
<dbReference type="OrthoDB" id="1751483at2759"/>
<dbReference type="AlphaFoldDB" id="A0A8S0U2C0"/>
<name>A0A8S0U2C0_OLEEU</name>
<dbReference type="EMBL" id="CACTIH010007369">
    <property type="protein sequence ID" value="CAA3011464.1"/>
    <property type="molecule type" value="Genomic_DNA"/>
</dbReference>
<keyword evidence="2" id="KW-1133">Transmembrane helix</keyword>
<keyword evidence="6" id="KW-1185">Reference proteome</keyword>
<dbReference type="PANTHER" id="PTHR42648">
    <property type="entry name" value="TRANSPOSASE, PUTATIVE-RELATED"/>
    <property type="match status" value="1"/>
</dbReference>
<feature type="domain" description="GAG-pre-integrase" evidence="3">
    <location>
        <begin position="129"/>
        <end position="203"/>
    </location>
</feature>
<dbReference type="Pfam" id="PF22936">
    <property type="entry name" value="Pol_BBD"/>
    <property type="match status" value="1"/>
</dbReference>
<sequence>MGRRTSKSWMILACSAYTYTKSTWIIDTGATDHIVCFVQQLTTITATINGNVKLSNGHVAVVTHIRTVQLSSDLTLTNVLCVPCFTFDLISASKLVSVLHCCLIFIFAYCFIQDLLFWKTIGIGKIDGGLYHLQLQPSQQQHHTSLSNTFEPTANTAYNHSFDLWHNRLGHVPSSRISIINKIVPEVLSESNFRCTVCPLAKQHVLPFPISTHVSSSIFELIHVLWGPFHYPSIDGFKYFVTIVDDYCRTTWTFLINNKSQTRNIITSFYNLILTQFNTKIRKIRSNNGPKFHMADFYQSKGIIH</sequence>
<keyword evidence="2" id="KW-0472">Membrane</keyword>
<keyword evidence="2" id="KW-0812">Transmembrane</keyword>
<proteinExistence type="predicted"/>
<dbReference type="InterPro" id="IPR036397">
    <property type="entry name" value="RNaseH_sf"/>
</dbReference>
<keyword evidence="1" id="KW-0645">Protease</keyword>
<evidence type="ECO:0000259" key="4">
    <source>
        <dbReference type="Pfam" id="PF22936"/>
    </source>
</evidence>
<dbReference type="InterPro" id="IPR039537">
    <property type="entry name" value="Retrotran_Ty1/copia-like"/>
</dbReference>
<dbReference type="Gramene" id="OE9A023788T1">
    <property type="protein sequence ID" value="OE9A023788C1"/>
    <property type="gene ID" value="OE9A023788"/>
</dbReference>
<dbReference type="GO" id="GO:0008233">
    <property type="term" value="F:peptidase activity"/>
    <property type="evidence" value="ECO:0007669"/>
    <property type="project" value="UniProtKB-KW"/>
</dbReference>
<dbReference type="Pfam" id="PF13976">
    <property type="entry name" value="gag_pre-integrs"/>
    <property type="match status" value="1"/>
</dbReference>
<dbReference type="Proteomes" id="UP000594638">
    <property type="component" value="Unassembled WGS sequence"/>
</dbReference>
<dbReference type="InterPro" id="IPR012337">
    <property type="entry name" value="RNaseH-like_sf"/>
</dbReference>
<dbReference type="PANTHER" id="PTHR42648:SF31">
    <property type="entry name" value="RNA-DIRECTED DNA POLYMERASE"/>
    <property type="match status" value="1"/>
</dbReference>
<evidence type="ECO:0000313" key="6">
    <source>
        <dbReference type="Proteomes" id="UP000594638"/>
    </source>
</evidence>
<dbReference type="SUPFAM" id="SSF53098">
    <property type="entry name" value="Ribonuclease H-like"/>
    <property type="match status" value="1"/>
</dbReference>
<organism evidence="5 6">
    <name type="scientific">Olea europaea subsp. europaea</name>
    <dbReference type="NCBI Taxonomy" id="158383"/>
    <lineage>
        <taxon>Eukaryota</taxon>
        <taxon>Viridiplantae</taxon>
        <taxon>Streptophyta</taxon>
        <taxon>Embryophyta</taxon>
        <taxon>Tracheophyta</taxon>
        <taxon>Spermatophyta</taxon>
        <taxon>Magnoliopsida</taxon>
        <taxon>eudicotyledons</taxon>
        <taxon>Gunneridae</taxon>
        <taxon>Pentapetalae</taxon>
        <taxon>asterids</taxon>
        <taxon>lamiids</taxon>
        <taxon>Lamiales</taxon>
        <taxon>Oleaceae</taxon>
        <taxon>Oleeae</taxon>
        <taxon>Olea</taxon>
    </lineage>
</organism>
<feature type="transmembrane region" description="Helical" evidence="2">
    <location>
        <begin position="95"/>
        <end position="118"/>
    </location>
</feature>
<gene>
    <name evidence="5" type="ORF">OLEA9_A023788</name>
</gene>
<feature type="domain" description="Retrovirus-related Pol polyprotein from transposon TNT 1-94-like beta-barrel" evidence="4">
    <location>
        <begin position="24"/>
        <end position="96"/>
    </location>
</feature>
<comment type="caution">
    <text evidence="5">The sequence shown here is derived from an EMBL/GenBank/DDBJ whole genome shotgun (WGS) entry which is preliminary data.</text>
</comment>
<protein>
    <submittedName>
        <fullName evidence="5">Retrovirus-related Pol poly from transposon TNT 1-94</fullName>
    </submittedName>
</protein>
<dbReference type="Gene3D" id="3.30.420.10">
    <property type="entry name" value="Ribonuclease H-like superfamily/Ribonuclease H"/>
    <property type="match status" value="1"/>
</dbReference>
<reference evidence="5 6" key="1">
    <citation type="submission" date="2019-12" db="EMBL/GenBank/DDBJ databases">
        <authorList>
            <person name="Alioto T."/>
            <person name="Alioto T."/>
            <person name="Gomez Garrido J."/>
        </authorList>
    </citation>
    <scope>NUCLEOTIDE SEQUENCE [LARGE SCALE GENOMIC DNA]</scope>
</reference>
<evidence type="ECO:0000256" key="2">
    <source>
        <dbReference type="SAM" id="Phobius"/>
    </source>
</evidence>
<evidence type="ECO:0000259" key="3">
    <source>
        <dbReference type="Pfam" id="PF13976"/>
    </source>
</evidence>